<accession>X1LGK8</accession>
<comment type="caution">
    <text evidence="1">The sequence shown here is derived from an EMBL/GenBank/DDBJ whole genome shotgun (WGS) entry which is preliminary data.</text>
</comment>
<dbReference type="EMBL" id="BARV01020806">
    <property type="protein sequence ID" value="GAI18467.1"/>
    <property type="molecule type" value="Genomic_DNA"/>
</dbReference>
<reference evidence="1" key="1">
    <citation type="journal article" date="2014" name="Front. Microbiol.">
        <title>High frequency of phylogenetically diverse reductive dehalogenase-homologous genes in deep subseafloor sedimentary metagenomes.</title>
        <authorList>
            <person name="Kawai M."/>
            <person name="Futagami T."/>
            <person name="Toyoda A."/>
            <person name="Takaki Y."/>
            <person name="Nishi S."/>
            <person name="Hori S."/>
            <person name="Arai W."/>
            <person name="Tsubouchi T."/>
            <person name="Morono Y."/>
            <person name="Uchiyama I."/>
            <person name="Ito T."/>
            <person name="Fujiyama A."/>
            <person name="Inagaki F."/>
            <person name="Takami H."/>
        </authorList>
    </citation>
    <scope>NUCLEOTIDE SEQUENCE</scope>
    <source>
        <strain evidence="1">Expedition CK06-06</strain>
    </source>
</reference>
<organism evidence="1">
    <name type="scientific">marine sediment metagenome</name>
    <dbReference type="NCBI Taxonomy" id="412755"/>
    <lineage>
        <taxon>unclassified sequences</taxon>
        <taxon>metagenomes</taxon>
        <taxon>ecological metagenomes</taxon>
    </lineage>
</organism>
<dbReference type="AlphaFoldDB" id="X1LGK8"/>
<protein>
    <submittedName>
        <fullName evidence="1">Uncharacterized protein</fullName>
    </submittedName>
</protein>
<evidence type="ECO:0000313" key="1">
    <source>
        <dbReference type="EMBL" id="GAI18467.1"/>
    </source>
</evidence>
<name>X1LGK8_9ZZZZ</name>
<sequence length="81" mass="8913">AEENENGYNKVNNVKVKVPDDGETHKVTAERVKDAKGNKISAQSVWNYNIDSGETTTVELIGPGEYNIYVDGNIAKTETIK</sequence>
<proteinExistence type="predicted"/>
<gene>
    <name evidence="1" type="ORF">S06H3_34630</name>
</gene>
<feature type="non-terminal residue" evidence="1">
    <location>
        <position position="1"/>
    </location>
</feature>